<organism evidence="1 2">
    <name type="scientific">Arthrobacter subterraneus</name>
    <dbReference type="NCBI Taxonomy" id="335973"/>
    <lineage>
        <taxon>Bacteria</taxon>
        <taxon>Bacillati</taxon>
        <taxon>Actinomycetota</taxon>
        <taxon>Actinomycetes</taxon>
        <taxon>Micrococcales</taxon>
        <taxon>Micrococcaceae</taxon>
        <taxon>Arthrobacter</taxon>
    </lineage>
</organism>
<evidence type="ECO:0000313" key="1">
    <source>
        <dbReference type="EMBL" id="SDI59094.1"/>
    </source>
</evidence>
<sequence>MDRGLTKRNIQALVKSGRLVRLRRGCYMAAAAWKKLSSDDRAFRLIHAHRHATVATGSGSGTYSHTSAARAHQLYLWEVDSLIHLTQPSNISSTSHAPDVRNHQARLEPDDVVLVGNLPVTSLERTVVDCARILPFRQGLVIAEHGLQKGASEDLMWRSIEQLIGHKGVARARKVMAHASSLSESPGETLTWYFLHKMRLPMPVQQLRVPTRNGAHRLDFAWKDIKLALEFDGRTKYFDYAPTSEVLFQERRREKALMEEGWTFIRIEWKDLFDEGRLKKRVLDAIARAEARKAA</sequence>
<name>A0A1G8LTR8_9MICC</name>
<dbReference type="OrthoDB" id="5517693at2"/>
<dbReference type="AlphaFoldDB" id="A0A1G8LTR8"/>
<gene>
    <name evidence="1" type="ORF">SAMN04488693_11511</name>
</gene>
<dbReference type="SUPFAM" id="SSF52980">
    <property type="entry name" value="Restriction endonuclease-like"/>
    <property type="match status" value="1"/>
</dbReference>
<dbReference type="Gene3D" id="3.40.960.10">
    <property type="entry name" value="VSR Endonuclease"/>
    <property type="match status" value="1"/>
</dbReference>
<evidence type="ECO:0000313" key="2">
    <source>
        <dbReference type="Proteomes" id="UP000199258"/>
    </source>
</evidence>
<dbReference type="STRING" id="335973.SAMN04488693_11511"/>
<dbReference type="EMBL" id="FNDT01000015">
    <property type="protein sequence ID" value="SDI59094.1"/>
    <property type="molecule type" value="Genomic_DNA"/>
</dbReference>
<protein>
    <submittedName>
        <fullName evidence="1">Transcriptional regulator, AbiEi antitoxin, Type IV TA system</fullName>
    </submittedName>
</protein>
<proteinExistence type="predicted"/>
<dbReference type="Proteomes" id="UP000199258">
    <property type="component" value="Unassembled WGS sequence"/>
</dbReference>
<accession>A0A1G8LTR8</accession>
<reference evidence="1 2" key="1">
    <citation type="submission" date="2016-10" db="EMBL/GenBank/DDBJ databases">
        <authorList>
            <person name="de Groot N.N."/>
        </authorList>
    </citation>
    <scope>NUCLEOTIDE SEQUENCE [LARGE SCALE GENOMIC DNA]</scope>
    <source>
        <strain evidence="1 2">NP_1H</strain>
    </source>
</reference>
<keyword evidence="2" id="KW-1185">Reference proteome</keyword>
<dbReference type="InterPro" id="IPR011335">
    <property type="entry name" value="Restrct_endonuc-II-like"/>
</dbReference>